<feature type="region of interest" description="Disordered" evidence="3">
    <location>
        <begin position="27"/>
        <end position="47"/>
    </location>
</feature>
<reference evidence="6 7" key="1">
    <citation type="submission" date="2021-01" db="EMBL/GenBank/DDBJ databases">
        <title>Genome public.</title>
        <authorList>
            <person name="Liu C."/>
            <person name="Sun Q."/>
        </authorList>
    </citation>
    <scope>NUCLEOTIDE SEQUENCE [LARGE SCALE GENOMIC DNA]</scope>
    <source>
        <strain evidence="6 7">YIM B02515</strain>
    </source>
</reference>
<comment type="caution">
    <text evidence="6">The sequence shown here is derived from an EMBL/GenBank/DDBJ whole genome shotgun (WGS) entry which is preliminary data.</text>
</comment>
<dbReference type="RefSeq" id="WP_202748885.1">
    <property type="nucleotide sequence ID" value="NZ_JAESWC010000004.1"/>
</dbReference>
<name>A0ABS1TA13_9CLOT</name>
<feature type="domain" description="Fe/B12 periplasmic-binding" evidence="5">
    <location>
        <begin position="65"/>
        <end position="313"/>
    </location>
</feature>
<keyword evidence="2 4" id="KW-0732">Signal</keyword>
<feature type="chain" id="PRO_5047211114" evidence="4">
    <location>
        <begin position="23"/>
        <end position="315"/>
    </location>
</feature>
<evidence type="ECO:0000256" key="2">
    <source>
        <dbReference type="ARBA" id="ARBA00022729"/>
    </source>
</evidence>
<accession>A0ABS1TA13</accession>
<comment type="similarity">
    <text evidence="1">Belongs to the bacterial solute-binding protein 8 family.</text>
</comment>
<gene>
    <name evidence="6" type="ORF">JK636_10540</name>
</gene>
<sequence length="315" mass="34866">MKKSMNKIMTLLIAAVMIFTFAACTNNSKEGSSTKADKESSTTKYPYTAKDSKGKEVVIEKEPKKIISVAPSITELIYALGKGDELVGRTDYCDYPEEAKKVQSIGSLTDPNVEKIIEQKPDIVIASTHFKDDVAKKLEGLGIKVIVLYNADNFNGVYDSINTLGQIVNAQDKANELISSMKKKTEAVKEKVKGKEAPKVYYVVGFGKNGDYTATGDTFISQMIEMAGGTNIAKDASEWKYSLEKIMEKDPEYIIISKNFEMKNQFINTAGYKELSAVKNNKVIEIDDNLLNRQGPRLSEGVEAVAKILHPDLFK</sequence>
<evidence type="ECO:0000259" key="5">
    <source>
        <dbReference type="PROSITE" id="PS50983"/>
    </source>
</evidence>
<feature type="signal peptide" evidence="4">
    <location>
        <begin position="1"/>
        <end position="22"/>
    </location>
</feature>
<keyword evidence="7" id="KW-1185">Reference proteome</keyword>
<dbReference type="NCBIfam" id="NF038402">
    <property type="entry name" value="TroA_like"/>
    <property type="match status" value="1"/>
</dbReference>
<protein>
    <submittedName>
        <fullName evidence="6">ABC transporter substrate-binding protein</fullName>
    </submittedName>
</protein>
<dbReference type="PROSITE" id="PS50983">
    <property type="entry name" value="FE_B12_PBP"/>
    <property type="match status" value="1"/>
</dbReference>
<dbReference type="SUPFAM" id="SSF53807">
    <property type="entry name" value="Helical backbone' metal receptor"/>
    <property type="match status" value="1"/>
</dbReference>
<dbReference type="EMBL" id="JAESWC010000004">
    <property type="protein sequence ID" value="MBL4936196.1"/>
    <property type="molecule type" value="Genomic_DNA"/>
</dbReference>
<evidence type="ECO:0000313" key="6">
    <source>
        <dbReference type="EMBL" id="MBL4936196.1"/>
    </source>
</evidence>
<organism evidence="6 7">
    <name type="scientific">Clostridium rhizosphaerae</name>
    <dbReference type="NCBI Taxonomy" id="2803861"/>
    <lineage>
        <taxon>Bacteria</taxon>
        <taxon>Bacillati</taxon>
        <taxon>Bacillota</taxon>
        <taxon>Clostridia</taxon>
        <taxon>Eubacteriales</taxon>
        <taxon>Clostridiaceae</taxon>
        <taxon>Clostridium</taxon>
    </lineage>
</organism>
<dbReference type="PANTHER" id="PTHR30535:SF34">
    <property type="entry name" value="MOLYBDATE-BINDING PROTEIN MOLA"/>
    <property type="match status" value="1"/>
</dbReference>
<evidence type="ECO:0000256" key="3">
    <source>
        <dbReference type="SAM" id="MobiDB-lite"/>
    </source>
</evidence>
<dbReference type="CDD" id="cd01143">
    <property type="entry name" value="YvrC"/>
    <property type="match status" value="1"/>
</dbReference>
<evidence type="ECO:0000256" key="4">
    <source>
        <dbReference type="SAM" id="SignalP"/>
    </source>
</evidence>
<evidence type="ECO:0000256" key="1">
    <source>
        <dbReference type="ARBA" id="ARBA00008814"/>
    </source>
</evidence>
<dbReference type="InterPro" id="IPR002491">
    <property type="entry name" value="ABC_transptr_periplasmic_BD"/>
</dbReference>
<dbReference type="InterPro" id="IPR054828">
    <property type="entry name" value="Vit_B12_bind_prot"/>
</dbReference>
<proteinExistence type="inferred from homology"/>
<dbReference type="PROSITE" id="PS51257">
    <property type="entry name" value="PROKAR_LIPOPROTEIN"/>
    <property type="match status" value="1"/>
</dbReference>
<dbReference type="Pfam" id="PF01497">
    <property type="entry name" value="Peripla_BP_2"/>
    <property type="match status" value="1"/>
</dbReference>
<dbReference type="Proteomes" id="UP000632377">
    <property type="component" value="Unassembled WGS sequence"/>
</dbReference>
<dbReference type="PANTHER" id="PTHR30535">
    <property type="entry name" value="VITAMIN B12-BINDING PROTEIN"/>
    <property type="match status" value="1"/>
</dbReference>
<evidence type="ECO:0000313" key="7">
    <source>
        <dbReference type="Proteomes" id="UP000632377"/>
    </source>
</evidence>
<dbReference type="InterPro" id="IPR050902">
    <property type="entry name" value="ABC_Transporter_SBP"/>
</dbReference>
<dbReference type="Gene3D" id="3.40.50.1980">
    <property type="entry name" value="Nitrogenase molybdenum iron protein domain"/>
    <property type="match status" value="2"/>
</dbReference>